<gene>
    <name evidence="2" type="ORF">LTR09_011185</name>
</gene>
<comment type="caution">
    <text evidence="2">The sequence shown here is derived from an EMBL/GenBank/DDBJ whole genome shotgun (WGS) entry which is preliminary data.</text>
</comment>
<evidence type="ECO:0000313" key="3">
    <source>
        <dbReference type="Proteomes" id="UP001271007"/>
    </source>
</evidence>
<reference evidence="2" key="1">
    <citation type="submission" date="2023-04" db="EMBL/GenBank/DDBJ databases">
        <title>Black Yeasts Isolated from many extreme environments.</title>
        <authorList>
            <person name="Coleine C."/>
            <person name="Stajich J.E."/>
            <person name="Selbmann L."/>
        </authorList>
    </citation>
    <scope>NUCLEOTIDE SEQUENCE</scope>
    <source>
        <strain evidence="2">CCFEE 5312</strain>
    </source>
</reference>
<evidence type="ECO:0000259" key="1">
    <source>
        <dbReference type="Pfam" id="PF20150"/>
    </source>
</evidence>
<keyword evidence="3" id="KW-1185">Reference proteome</keyword>
<proteinExistence type="predicted"/>
<dbReference type="Proteomes" id="UP001271007">
    <property type="component" value="Unassembled WGS sequence"/>
</dbReference>
<sequence length="239" mass="27370">MTIRKSKELEDGCHLLKLPSELRNYIWTLACTPRDISTTELQKPALNRQPDYTTFRRSRPAITRTCREIRVEALPLFYLNGPFDVVGNDTPTLRALDDWMKRIGGNVHHVGQVTFTKYLYHIHASASCIPSLYVKLTVKEGGLVFDVAYVPEGEEGSASSEKYGVLTLEGWVARELEELLPLYMFSRSKRLRQRTPGFAAYEWASIVDRVNCGVAEIDDRKTADRYNVWKAKQASWTHQ</sequence>
<evidence type="ECO:0000313" key="2">
    <source>
        <dbReference type="EMBL" id="KAK3047437.1"/>
    </source>
</evidence>
<name>A0AAJ0D6T3_9PEZI</name>
<feature type="domain" description="2EXR" evidence="1">
    <location>
        <begin position="17"/>
        <end position="78"/>
    </location>
</feature>
<dbReference type="InterPro" id="IPR045518">
    <property type="entry name" value="2EXR"/>
</dbReference>
<dbReference type="Pfam" id="PF20150">
    <property type="entry name" value="2EXR"/>
    <property type="match status" value="1"/>
</dbReference>
<dbReference type="PANTHER" id="PTHR42085">
    <property type="entry name" value="F-BOX DOMAIN-CONTAINING PROTEIN"/>
    <property type="match status" value="1"/>
</dbReference>
<protein>
    <recommendedName>
        <fullName evidence="1">2EXR domain-containing protein</fullName>
    </recommendedName>
</protein>
<dbReference type="InterPro" id="IPR038883">
    <property type="entry name" value="AN11006-like"/>
</dbReference>
<dbReference type="PANTHER" id="PTHR42085:SF1">
    <property type="entry name" value="F-BOX DOMAIN-CONTAINING PROTEIN"/>
    <property type="match status" value="1"/>
</dbReference>
<dbReference type="EMBL" id="JAWDJX010000062">
    <property type="protein sequence ID" value="KAK3047437.1"/>
    <property type="molecule type" value="Genomic_DNA"/>
</dbReference>
<accession>A0AAJ0D6T3</accession>
<organism evidence="2 3">
    <name type="scientific">Extremus antarcticus</name>
    <dbReference type="NCBI Taxonomy" id="702011"/>
    <lineage>
        <taxon>Eukaryota</taxon>
        <taxon>Fungi</taxon>
        <taxon>Dikarya</taxon>
        <taxon>Ascomycota</taxon>
        <taxon>Pezizomycotina</taxon>
        <taxon>Dothideomycetes</taxon>
        <taxon>Dothideomycetidae</taxon>
        <taxon>Mycosphaerellales</taxon>
        <taxon>Extremaceae</taxon>
        <taxon>Extremus</taxon>
    </lineage>
</organism>
<dbReference type="AlphaFoldDB" id="A0AAJ0D6T3"/>